<evidence type="ECO:0000313" key="3">
    <source>
        <dbReference type="Proteomes" id="UP000683925"/>
    </source>
</evidence>
<protein>
    <recommendedName>
        <fullName evidence="4">Transmembrane protein</fullName>
    </recommendedName>
</protein>
<dbReference type="EMBL" id="CAJJDP010000246">
    <property type="protein sequence ID" value="CAD8215395.1"/>
    <property type="molecule type" value="Genomic_DNA"/>
</dbReference>
<name>A0A8S1YLX5_PAROT</name>
<organism evidence="2 3">
    <name type="scientific">Paramecium octaurelia</name>
    <dbReference type="NCBI Taxonomy" id="43137"/>
    <lineage>
        <taxon>Eukaryota</taxon>
        <taxon>Sar</taxon>
        <taxon>Alveolata</taxon>
        <taxon>Ciliophora</taxon>
        <taxon>Intramacronucleata</taxon>
        <taxon>Oligohymenophorea</taxon>
        <taxon>Peniculida</taxon>
        <taxon>Parameciidae</taxon>
        <taxon>Paramecium</taxon>
    </lineage>
</organism>
<evidence type="ECO:0000313" key="2">
    <source>
        <dbReference type="EMBL" id="CAD8215395.1"/>
    </source>
</evidence>
<keyword evidence="3" id="KW-1185">Reference proteome</keyword>
<evidence type="ECO:0008006" key="4">
    <source>
        <dbReference type="Google" id="ProtNLM"/>
    </source>
</evidence>
<feature type="transmembrane region" description="Helical" evidence="1">
    <location>
        <begin position="261"/>
        <end position="283"/>
    </location>
</feature>
<dbReference type="AlphaFoldDB" id="A0A8S1YLX5"/>
<keyword evidence="1" id="KW-0472">Membrane</keyword>
<keyword evidence="1" id="KW-1133">Transmembrane helix</keyword>
<feature type="transmembrane region" description="Helical" evidence="1">
    <location>
        <begin position="162"/>
        <end position="182"/>
    </location>
</feature>
<sequence>MLSRKRFNNFGQCEDFPSICTSCTLSDNCQSCIDGEKVYVQNAQKVLNATQCITGYYVKGYKYADNCTTCFDLSNNCASQEMVQMYKFCDMCQNSCTECYLMKNKIIWFLIINVKLVRKKLSNVLFQLIVVLNARLVFFRGFELCKICLRTGILEQVAPMGTIQMLVIVYLVLFNIQMIVHFNQSPKVVCYWIHNMSINILHTIQQRVPSISMHSMFKLQNKFVIFANHDIIQKLINAKSVQKDALLVQMKILVQDIKLDIIYKIMNVSCGAIVTLVSLKIIVMNAKLNINQLIHIYINAIKCNSDQCAICTNASDCKVCQYGYYLDYLEKFGIANNLNRVGALKAAFTRDPSKELIMAFIDPTEFFSRKKNLYNQLLVRYCLYLRQEIINYTEVFIFF</sequence>
<gene>
    <name evidence="2" type="ORF">POCTA_138.1.T2420003</name>
</gene>
<dbReference type="Proteomes" id="UP000683925">
    <property type="component" value="Unassembled WGS sequence"/>
</dbReference>
<keyword evidence="1" id="KW-0812">Transmembrane</keyword>
<accession>A0A8S1YLX5</accession>
<feature type="transmembrane region" description="Helical" evidence="1">
    <location>
        <begin position="124"/>
        <end position="142"/>
    </location>
</feature>
<proteinExistence type="predicted"/>
<comment type="caution">
    <text evidence="2">The sequence shown here is derived from an EMBL/GenBank/DDBJ whole genome shotgun (WGS) entry which is preliminary data.</text>
</comment>
<reference evidence="2" key="1">
    <citation type="submission" date="2021-01" db="EMBL/GenBank/DDBJ databases">
        <authorList>
            <consortium name="Genoscope - CEA"/>
            <person name="William W."/>
        </authorList>
    </citation>
    <scope>NUCLEOTIDE SEQUENCE</scope>
</reference>
<evidence type="ECO:0000256" key="1">
    <source>
        <dbReference type="SAM" id="Phobius"/>
    </source>
</evidence>